<feature type="compositionally biased region" description="Basic and acidic residues" evidence="1">
    <location>
        <begin position="109"/>
        <end position="125"/>
    </location>
</feature>
<feature type="compositionally biased region" description="Low complexity" evidence="1">
    <location>
        <begin position="334"/>
        <end position="350"/>
    </location>
</feature>
<feature type="region of interest" description="Disordered" evidence="1">
    <location>
        <begin position="462"/>
        <end position="569"/>
    </location>
</feature>
<evidence type="ECO:0000256" key="1">
    <source>
        <dbReference type="SAM" id="MobiDB-lite"/>
    </source>
</evidence>
<protein>
    <recommendedName>
        <fullName evidence="4">Zinc-finger domain-containing protein</fullName>
    </recommendedName>
</protein>
<feature type="compositionally biased region" description="Polar residues" evidence="1">
    <location>
        <begin position="382"/>
        <end position="401"/>
    </location>
</feature>
<keyword evidence="3" id="KW-1185">Reference proteome</keyword>
<dbReference type="EMBL" id="SGPK01000605">
    <property type="protein sequence ID" value="THH01108.1"/>
    <property type="molecule type" value="Genomic_DNA"/>
</dbReference>
<comment type="caution">
    <text evidence="2">The sequence shown here is derived from an EMBL/GenBank/DDBJ whole genome shotgun (WGS) entry which is preliminary data.</text>
</comment>
<evidence type="ECO:0000313" key="2">
    <source>
        <dbReference type="EMBL" id="THH01108.1"/>
    </source>
</evidence>
<feature type="compositionally biased region" description="Low complexity" evidence="1">
    <location>
        <begin position="60"/>
        <end position="84"/>
    </location>
</feature>
<feature type="compositionally biased region" description="Polar residues" evidence="1">
    <location>
        <begin position="95"/>
        <end position="107"/>
    </location>
</feature>
<dbReference type="AlphaFoldDB" id="A0A4S4KSX7"/>
<feature type="region of interest" description="Disordered" evidence="1">
    <location>
        <begin position="284"/>
        <end position="354"/>
    </location>
</feature>
<feature type="compositionally biased region" description="Acidic residues" evidence="1">
    <location>
        <begin position="126"/>
        <end position="141"/>
    </location>
</feature>
<evidence type="ECO:0000313" key="3">
    <source>
        <dbReference type="Proteomes" id="UP000308199"/>
    </source>
</evidence>
<evidence type="ECO:0008006" key="4">
    <source>
        <dbReference type="Google" id="ProtNLM"/>
    </source>
</evidence>
<accession>A0A4S4KSX7</accession>
<feature type="compositionally biased region" description="Polar residues" evidence="1">
    <location>
        <begin position="504"/>
        <end position="536"/>
    </location>
</feature>
<feature type="region of interest" description="Disordered" evidence="1">
    <location>
        <begin position="52"/>
        <end position="185"/>
    </location>
</feature>
<dbReference type="Proteomes" id="UP000308199">
    <property type="component" value="Unassembled WGS sequence"/>
</dbReference>
<feature type="compositionally biased region" description="Low complexity" evidence="1">
    <location>
        <begin position="488"/>
        <end position="499"/>
    </location>
</feature>
<reference evidence="2 3" key="1">
    <citation type="submission" date="2019-02" db="EMBL/GenBank/DDBJ databases">
        <title>Genome sequencing of the rare red list fungi Phellinidium pouzarii.</title>
        <authorList>
            <person name="Buettner E."/>
            <person name="Kellner H."/>
        </authorList>
    </citation>
    <scope>NUCLEOTIDE SEQUENCE [LARGE SCALE GENOMIC DNA]</scope>
    <source>
        <strain evidence="2 3">DSM 108285</strain>
    </source>
</reference>
<feature type="compositionally biased region" description="Polar residues" evidence="1">
    <location>
        <begin position="549"/>
        <end position="561"/>
    </location>
</feature>
<feature type="region of interest" description="Disordered" evidence="1">
    <location>
        <begin position="622"/>
        <end position="690"/>
    </location>
</feature>
<sequence length="982" mass="104318">MAQDIKTVQNIDQVPVVPSEGSISALVSPSAVASDSPMDAVSSLRALALSTMRSKRRKGSVGSQSVSSKPLPARPAAAAASASSDIDMLDYGSEEAQNAQDTPNPSNLADKHTSIHKQATEHAMDVEEEVREEGEISDEDLQTSSSSSSGTHVNGTMPVTKPLSKHPNSPQPIAPVSALSSVGNQSTAHSNLRNIVHAHGAWNNWVPEPNHVRPGLKMNMEQFNLVKELVLDLLGWGVSPEYLVDCGLTREAVFYTFTELNLRLPKNLDVSGLSPFPPPTIVAAAEGPQQSNGNSAMPPPPSIPHREAPSVHARRPSLGHPLPAKPIGVVGEAPTSPTVSTNPSPVNNTNGHNLSDMEAQRRQELQARKAVLATRKKKGTPSAYTEQGTSSTLPTPQSTAAHNPGTVDAPIPVVPTEAVDDFLKSMLENAAPPCPASHPTRLRALSGGVALGINHTMVSPVSPGGMDIDSDDIPGLGSYQTQKRQESLRSSSSKSPSPRDTAFAASTSTITEARITRSPSISGETQVLSMPSTPTSPLVPDYHGRNDHTVTSNGFTPSVHATNGKRGSKRPVAMDFVDVDQNTSGTTRTVTNAVPAHLPYVRRKTGSFAGLGANISRRCVIDVSDSEEDEPSGRSRGGEVQASEVQNQNVSRADSNTPGSRPVYVCPPSLPGSVPSKPASPGVLTPETLMEKEKEIKRMKELIAQRELGRLKKLAEKSRTPAGTPPPSSGSTSVQGKDHPTSTEIPVMVKVEEVDNAPLSTSAIFEGKVEVVRSQSDSGSASDRADEDAVVQDLIEPVIKKNAFEHYSTGESGEFYVESPSSRQTVPKDAASAMPMDADSITSPTVLSDTIALSASQKAMIPDLRPLRVAVTLREMGNNLQRRVCQYELPGGGVCRDKTCADVHLNDLEPDDHETARYLIETMPDILQTYNESEVVDQLLQARQKKAAYNKAATQDLGPSTISCSLEATVAEAVAALVGDRR</sequence>
<organism evidence="2 3">
    <name type="scientific">Phellinidium pouzarii</name>
    <dbReference type="NCBI Taxonomy" id="167371"/>
    <lineage>
        <taxon>Eukaryota</taxon>
        <taxon>Fungi</taxon>
        <taxon>Dikarya</taxon>
        <taxon>Basidiomycota</taxon>
        <taxon>Agaricomycotina</taxon>
        <taxon>Agaricomycetes</taxon>
        <taxon>Hymenochaetales</taxon>
        <taxon>Hymenochaetaceae</taxon>
        <taxon>Phellinidium</taxon>
    </lineage>
</organism>
<feature type="compositionally biased region" description="Polar residues" evidence="1">
    <location>
        <begin position="643"/>
        <end position="659"/>
    </location>
</feature>
<feature type="region of interest" description="Disordered" evidence="1">
    <location>
        <begin position="711"/>
        <end position="742"/>
    </location>
</feature>
<proteinExistence type="predicted"/>
<name>A0A4S4KSX7_9AGAM</name>
<gene>
    <name evidence="2" type="ORF">EW145_g6976</name>
</gene>
<dbReference type="OrthoDB" id="3270652at2759"/>
<feature type="region of interest" description="Disordered" evidence="1">
    <location>
        <begin position="373"/>
        <end position="412"/>
    </location>
</feature>